<evidence type="ECO:0000313" key="3">
    <source>
        <dbReference type="Proteomes" id="UP000199729"/>
    </source>
</evidence>
<feature type="signal peptide" evidence="1">
    <location>
        <begin position="1"/>
        <end position="24"/>
    </location>
</feature>
<evidence type="ECO:0008006" key="4">
    <source>
        <dbReference type="Google" id="ProtNLM"/>
    </source>
</evidence>
<keyword evidence="3" id="KW-1185">Reference proteome</keyword>
<gene>
    <name evidence="2" type="ORF">VITFI_CDS1008</name>
</gene>
<evidence type="ECO:0000313" key="2">
    <source>
        <dbReference type="EMBL" id="ASM76786.1"/>
    </source>
</evidence>
<evidence type="ECO:0000256" key="1">
    <source>
        <dbReference type="SAM" id="SignalP"/>
    </source>
</evidence>
<dbReference type="EMBL" id="CP022423">
    <property type="protein sequence ID" value="ASM76786.1"/>
    <property type="molecule type" value="Genomic_DNA"/>
</dbReference>
<dbReference type="KEGG" id="vff:VITFI_CDS1008"/>
<name>A0A221KCP3_VITFI</name>
<organism evidence="2 3">
    <name type="scientific">Vitreoscilla filiformis</name>
    <dbReference type="NCBI Taxonomy" id="63"/>
    <lineage>
        <taxon>Bacteria</taxon>
        <taxon>Pseudomonadati</taxon>
        <taxon>Pseudomonadota</taxon>
        <taxon>Betaproteobacteria</taxon>
        <taxon>Neisseriales</taxon>
        <taxon>Neisseriaceae</taxon>
        <taxon>Vitreoscilla</taxon>
    </lineage>
</organism>
<proteinExistence type="predicted"/>
<reference evidence="2 3" key="1">
    <citation type="submission" date="2017-07" db="EMBL/GenBank/DDBJ databases">
        <title>Complete Genome Sequence of the cosmetic ferment Vitreoscilla filiformis (ATCC15551).</title>
        <authorList>
            <person name="Contreras S."/>
            <person name="Sagory-Zalkind P."/>
            <person name="Blanquart H."/>
            <person name="Iltis A."/>
            <person name="Morand S.C."/>
        </authorList>
    </citation>
    <scope>NUCLEOTIDE SEQUENCE [LARGE SCALE GENOMIC DNA]</scope>
    <source>
        <strain evidence="2 3">ATCC 15551</strain>
    </source>
</reference>
<dbReference type="AlphaFoldDB" id="A0A221KCP3"/>
<accession>A0A221KCP3</accession>
<protein>
    <recommendedName>
        <fullName evidence="4">RND transporter</fullName>
    </recommendedName>
</protein>
<dbReference type="Proteomes" id="UP000199729">
    <property type="component" value="Chromosome"/>
</dbReference>
<sequence length="133" mass="14148">MFRKTALPTLILTAWLSWAGMAQAAGDGHAHAHEHKPLHGGVVMEVRDMDYELVAQPALLQLYLRDHGKPADLAQASAKLTLLTGADKQEVTLQSAGDKLEARGSFKLAAGTKAVAVVTLAGKPLGTVRFVLK</sequence>
<feature type="chain" id="PRO_5012849737" description="RND transporter" evidence="1">
    <location>
        <begin position="25"/>
        <end position="133"/>
    </location>
</feature>
<dbReference type="RefSeq" id="WP_232476672.1">
    <property type="nucleotide sequence ID" value="NZ_CP022423.1"/>
</dbReference>
<keyword evidence="1" id="KW-0732">Signal</keyword>